<keyword evidence="4" id="KW-1185">Reference proteome</keyword>
<accession>A0A0U4C8U7</accession>
<keyword evidence="1" id="KW-0812">Transmembrane</keyword>
<evidence type="ECO:0000259" key="2">
    <source>
        <dbReference type="Pfam" id="PF26566"/>
    </source>
</evidence>
<dbReference type="InterPro" id="IPR058916">
    <property type="entry name" value="PH_40"/>
</dbReference>
<dbReference type="KEGG" id="hyg:AUC43_05215"/>
<protein>
    <recommendedName>
        <fullName evidence="2">PH domain-containing protein</fullName>
    </recommendedName>
</protein>
<dbReference type="OrthoDB" id="884048at2"/>
<evidence type="ECO:0000256" key="1">
    <source>
        <dbReference type="SAM" id="Phobius"/>
    </source>
</evidence>
<evidence type="ECO:0000313" key="4">
    <source>
        <dbReference type="Proteomes" id="UP000059542"/>
    </source>
</evidence>
<dbReference type="Pfam" id="PF26566">
    <property type="entry name" value="PH_40"/>
    <property type="match status" value="1"/>
</dbReference>
<dbReference type="RefSeq" id="WP_068190741.1">
    <property type="nucleotide sequence ID" value="NZ_CP013909.1"/>
</dbReference>
<dbReference type="STRING" id="1411621.AUC43_05215"/>
<feature type="domain" description="PH" evidence="2">
    <location>
        <begin position="36"/>
        <end position="179"/>
    </location>
</feature>
<organism evidence="3 4">
    <name type="scientific">Hymenobacter sedentarius</name>
    <dbReference type="NCBI Taxonomy" id="1411621"/>
    <lineage>
        <taxon>Bacteria</taxon>
        <taxon>Pseudomonadati</taxon>
        <taxon>Bacteroidota</taxon>
        <taxon>Cytophagia</taxon>
        <taxon>Cytophagales</taxon>
        <taxon>Hymenobacteraceae</taxon>
        <taxon>Hymenobacter</taxon>
    </lineage>
</organism>
<feature type="transmembrane region" description="Helical" evidence="1">
    <location>
        <begin position="77"/>
        <end position="97"/>
    </location>
</feature>
<feature type="transmembrane region" description="Helical" evidence="1">
    <location>
        <begin position="6"/>
        <end position="26"/>
    </location>
</feature>
<dbReference type="AlphaFoldDB" id="A0A0U4C8U7"/>
<feature type="transmembrane region" description="Helical" evidence="1">
    <location>
        <begin position="47"/>
        <end position="65"/>
    </location>
</feature>
<gene>
    <name evidence="3" type="ORF">AUC43_05215</name>
</gene>
<evidence type="ECO:0000313" key="3">
    <source>
        <dbReference type="EMBL" id="ALW84537.1"/>
    </source>
</evidence>
<keyword evidence="1" id="KW-0472">Membrane</keyword>
<reference evidence="3 4" key="1">
    <citation type="submission" date="2015-12" db="EMBL/GenBank/DDBJ databases">
        <authorList>
            <person name="Shamseldin A."/>
            <person name="Moawad H."/>
            <person name="Abd El-Rahim W.M."/>
            <person name="Sadowsky M.J."/>
        </authorList>
    </citation>
    <scope>NUCLEOTIDE SEQUENCE [LARGE SCALE GENOMIC DNA]</scope>
    <source>
        <strain evidence="3 4">DG5B</strain>
    </source>
</reference>
<proteinExistence type="predicted"/>
<sequence length="197" mass="22069">MKSSFLRPLLEVAVMLLVVLGAARWLTGLFAKRTHTYQVSAARQLRLLFWPLLALGAGLSVLPAVALSGPEASQFEWALTIGFLLFTLALSGPALLLHLRYLTLNHDTTLVFQPTENRLEVYDAGQRVAFARRDLAGVESVTCSARRTFWGKYNYLCLHLVDGRSIVLTSLLTDLKPLAVFLRNAPTERRTRAWCWV</sequence>
<name>A0A0U4C8U7_9BACT</name>
<keyword evidence="1" id="KW-1133">Transmembrane helix</keyword>
<dbReference type="Proteomes" id="UP000059542">
    <property type="component" value="Chromosome"/>
</dbReference>
<dbReference type="EMBL" id="CP013909">
    <property type="protein sequence ID" value="ALW84537.1"/>
    <property type="molecule type" value="Genomic_DNA"/>
</dbReference>